<dbReference type="OrthoDB" id="439792at2759"/>
<evidence type="ECO:0000313" key="8">
    <source>
        <dbReference type="EMBL" id="CAB3988933.1"/>
    </source>
</evidence>
<feature type="binding site" evidence="6">
    <location>
        <begin position="150"/>
        <end position="153"/>
    </location>
    <ligand>
        <name>AMP</name>
        <dbReference type="ChEBI" id="CHEBI:456215"/>
    </ligand>
</feature>
<feature type="binding site" evidence="6">
    <location>
        <position position="264"/>
    </location>
    <ligand>
        <name>ATP</name>
        <dbReference type="ChEBI" id="CHEBI:30616"/>
    </ligand>
</feature>
<feature type="compositionally biased region" description="Basic and acidic residues" evidence="7">
    <location>
        <begin position="201"/>
        <end position="220"/>
    </location>
</feature>
<dbReference type="GO" id="GO:0004017">
    <property type="term" value="F:AMP kinase activity"/>
    <property type="evidence" value="ECO:0007669"/>
    <property type="project" value="UniProtKB-UniRule"/>
</dbReference>
<feature type="binding site" evidence="6">
    <location>
        <position position="225"/>
    </location>
    <ligand>
        <name>AMP</name>
        <dbReference type="ChEBI" id="CHEBI:456215"/>
    </ligand>
</feature>
<dbReference type="InterPro" id="IPR027417">
    <property type="entry name" value="P-loop_NTPase"/>
</dbReference>
<dbReference type="CDD" id="cd01428">
    <property type="entry name" value="ADK"/>
    <property type="match status" value="1"/>
</dbReference>
<feature type="region of interest" description="LID" evidence="6">
    <location>
        <begin position="191"/>
        <end position="228"/>
    </location>
</feature>
<dbReference type="AlphaFoldDB" id="A0A6S7GCR5"/>
<dbReference type="GO" id="GO:0005829">
    <property type="term" value="C:cytosol"/>
    <property type="evidence" value="ECO:0007669"/>
    <property type="project" value="UniProtKB-SubCell"/>
</dbReference>
<dbReference type="InterPro" id="IPR006259">
    <property type="entry name" value="Adenyl_kin_sub"/>
</dbReference>
<dbReference type="InterPro" id="IPR007862">
    <property type="entry name" value="Adenylate_kinase_lid-dom"/>
</dbReference>
<feature type="region of interest" description="Disordered" evidence="7">
    <location>
        <begin position="200"/>
        <end position="220"/>
    </location>
</feature>
<dbReference type="InterPro" id="IPR028587">
    <property type="entry name" value="AK2"/>
</dbReference>
<dbReference type="GO" id="GO:0046033">
    <property type="term" value="P:AMP metabolic process"/>
    <property type="evidence" value="ECO:0007669"/>
    <property type="project" value="UniProtKB-UniRule"/>
</dbReference>
<dbReference type="Pfam" id="PF00406">
    <property type="entry name" value="ADK"/>
    <property type="match status" value="1"/>
</dbReference>
<dbReference type="EMBL" id="CACRXK020001408">
    <property type="protein sequence ID" value="CAB3988933.1"/>
    <property type="molecule type" value="Genomic_DNA"/>
</dbReference>
<comment type="domain">
    <text evidence="6">Consists of three domains, a large central CORE domain and two small peripheral domains, NMPbind and LID, which undergo movements during catalysis. The LID domain closes over the site of phosphoryl transfer upon ATP binding. Assembling and dissambling the active center during each catalytic cycle provides an effective means to prevent ATP hydrolysis.</text>
</comment>
<evidence type="ECO:0000256" key="7">
    <source>
        <dbReference type="SAM" id="MobiDB-lite"/>
    </source>
</evidence>
<dbReference type="GO" id="GO:0046034">
    <property type="term" value="P:ATP metabolic process"/>
    <property type="evidence" value="ECO:0007669"/>
    <property type="project" value="UniProtKB-UniRule"/>
</dbReference>
<feature type="region of interest" description="NMPbind" evidence="6">
    <location>
        <begin position="95"/>
        <end position="124"/>
    </location>
</feature>
<feature type="binding site" evidence="6">
    <location>
        <position position="157"/>
    </location>
    <ligand>
        <name>AMP</name>
        <dbReference type="ChEBI" id="CHEBI:456215"/>
    </ligand>
</feature>
<dbReference type="EC" id="2.7.4.3" evidence="6"/>
<sequence>MTSLRRHSAVQRSVSLNMAATSSVQNGWLGKLFVRFDPGRGKSEAPIVEDLIRKSGLSSASCDEGTRGILMGPPGAGKGTQAPKLAEKYCVCHLATGDMLRAVVASGSDLGKKVKGVMDSGQLVSDDLVVELIEDNLNKPECKNGFLLDGFPRTVTQAEKLDGLLEKRKANLDAVIEFAIDDSLLVRRITGRLFHKPSGRSYHEEFNPPKVPMKDDVTGEPLVKRSDDNAETLKKRLESYHKQTTPLIDYYQKRGLHQKIDAAKSPDEVYKSLLAAFKKAKSK</sequence>
<dbReference type="HAMAP" id="MF_03168">
    <property type="entry name" value="Adenylate_kinase_AK2"/>
    <property type="match status" value="1"/>
</dbReference>
<dbReference type="NCBIfam" id="TIGR01351">
    <property type="entry name" value="adk"/>
    <property type="match status" value="1"/>
</dbReference>
<comment type="subunit">
    <text evidence="6">Monomer.</text>
</comment>
<dbReference type="Gene3D" id="3.40.50.300">
    <property type="entry name" value="P-loop containing nucleotide triphosphate hydrolases"/>
    <property type="match status" value="1"/>
</dbReference>
<keyword evidence="4 6" id="KW-0067">ATP-binding</keyword>
<evidence type="ECO:0000256" key="6">
    <source>
        <dbReference type="HAMAP-Rule" id="MF_03168"/>
    </source>
</evidence>
<evidence type="ECO:0000256" key="1">
    <source>
        <dbReference type="ARBA" id="ARBA00022679"/>
    </source>
</evidence>
<feature type="binding site" evidence="6">
    <location>
        <position position="236"/>
    </location>
    <ligand>
        <name>AMP</name>
        <dbReference type="ChEBI" id="CHEBI:456215"/>
    </ligand>
</feature>
<feature type="binding site" evidence="6">
    <location>
        <position position="101"/>
    </location>
    <ligand>
        <name>AMP</name>
        <dbReference type="ChEBI" id="CHEBI:456215"/>
    </ligand>
</feature>
<protein>
    <recommendedName>
        <fullName evidence="6">Adenylate kinase</fullName>
        <ecNumber evidence="6">2.7.4.3</ecNumber>
    </recommendedName>
    <alternativeName>
        <fullName evidence="6">ATP-AMP transphosphorylase</fullName>
    </alternativeName>
    <alternativeName>
        <fullName evidence="6">ATP:AMP phosphotransferase</fullName>
    </alternativeName>
    <alternativeName>
        <fullName evidence="6">Adenylate kinase cytosolic and mitochondrial</fullName>
    </alternativeName>
    <alternativeName>
        <fullName evidence="6">Adenylate monophosphate kinase</fullName>
    </alternativeName>
</protein>
<dbReference type="GO" id="GO:0005524">
    <property type="term" value="F:ATP binding"/>
    <property type="evidence" value="ECO:0007669"/>
    <property type="project" value="UniProtKB-KW"/>
</dbReference>
<dbReference type="Pfam" id="PF05191">
    <property type="entry name" value="ADK_lid"/>
    <property type="match status" value="1"/>
</dbReference>
<comment type="caution">
    <text evidence="8">The sequence shown here is derived from an EMBL/GenBank/DDBJ whole genome shotgun (WGS) entry which is preliminary data.</text>
</comment>
<dbReference type="Proteomes" id="UP001152795">
    <property type="component" value="Unassembled WGS sequence"/>
</dbReference>
<dbReference type="PRINTS" id="PR00094">
    <property type="entry name" value="ADENYLTKNASE"/>
</dbReference>
<comment type="subcellular location">
    <subcellularLocation>
        <location evidence="6">Cytoplasm</location>
        <location evidence="6">Cytosol</location>
    </subcellularLocation>
    <subcellularLocation>
        <location evidence="6">Mitochondrion intermembrane space</location>
    </subcellularLocation>
    <text evidence="6">Predominantly mitochondrial.</text>
</comment>
<keyword evidence="2 6" id="KW-0547">Nucleotide-binding</keyword>
<evidence type="ECO:0000256" key="5">
    <source>
        <dbReference type="ARBA" id="ARBA00023128"/>
    </source>
</evidence>
<dbReference type="NCBIfam" id="NF001381">
    <property type="entry name" value="PRK00279.1-3"/>
    <property type="match status" value="1"/>
</dbReference>
<keyword evidence="5 6" id="KW-0496">Mitochondrion</keyword>
<dbReference type="SUPFAM" id="SSF52540">
    <property type="entry name" value="P-loop containing nucleoside triphosphate hydrolases"/>
    <property type="match status" value="1"/>
</dbReference>
<gene>
    <name evidence="8" type="ORF">PACLA_8A033666</name>
</gene>
<feature type="binding site" evidence="6">
    <location>
        <begin position="75"/>
        <end position="80"/>
    </location>
    <ligand>
        <name>ATP</name>
        <dbReference type="ChEBI" id="CHEBI:30616"/>
    </ligand>
</feature>
<evidence type="ECO:0000256" key="4">
    <source>
        <dbReference type="ARBA" id="ARBA00022840"/>
    </source>
</evidence>
<keyword evidence="1 6" id="KW-0808">Transferase</keyword>
<evidence type="ECO:0000256" key="3">
    <source>
        <dbReference type="ARBA" id="ARBA00022777"/>
    </source>
</evidence>
<keyword evidence="3 6" id="KW-0418">Kinase</keyword>
<dbReference type="InterPro" id="IPR000850">
    <property type="entry name" value="Adenylat/UMP-CMP_kin"/>
</dbReference>
<comment type="function">
    <text evidence="6">Catalyzes the reversible transfer of the terminal phosphate group between ATP and AMP. Plays an important role in cellular energy homeostasis and in adenine nucleotide metabolism. Adenylate kinase activity is critical for regulation of the phosphate utilization and the AMP de novo biosynthesis pathways.</text>
</comment>
<dbReference type="InterPro" id="IPR033690">
    <property type="entry name" value="Adenylat_kinase_CS"/>
</dbReference>
<feature type="binding site" evidence="6">
    <location>
        <position position="96"/>
    </location>
    <ligand>
        <name>AMP</name>
        <dbReference type="ChEBI" id="CHEBI:456215"/>
    </ligand>
</feature>
<feature type="binding site" evidence="6">
    <location>
        <begin position="122"/>
        <end position="124"/>
    </location>
    <ligand>
        <name>AMP</name>
        <dbReference type="ChEBI" id="CHEBI:456215"/>
    </ligand>
</feature>
<dbReference type="PROSITE" id="PS00113">
    <property type="entry name" value="ADENYLATE_KINASE"/>
    <property type="match status" value="1"/>
</dbReference>
<dbReference type="PANTHER" id="PTHR23359">
    <property type="entry name" value="NUCLEOTIDE KINASE"/>
    <property type="match status" value="1"/>
</dbReference>
<comment type="similarity">
    <text evidence="6">Belongs to the adenylate kinase family. AK2 subfamily.</text>
</comment>
<comment type="catalytic activity">
    <reaction evidence="6">
        <text>AMP + ATP = 2 ADP</text>
        <dbReference type="Rhea" id="RHEA:12973"/>
        <dbReference type="ChEBI" id="CHEBI:30616"/>
        <dbReference type="ChEBI" id="CHEBI:456215"/>
        <dbReference type="ChEBI" id="CHEBI:456216"/>
        <dbReference type="EC" id="2.7.4.3"/>
    </reaction>
</comment>
<dbReference type="GO" id="GO:0006172">
    <property type="term" value="P:ADP biosynthetic process"/>
    <property type="evidence" value="ECO:0007669"/>
    <property type="project" value="UniProtKB-UniRule"/>
</dbReference>
<dbReference type="FunFam" id="3.40.50.300:FF:000106">
    <property type="entry name" value="Adenylate kinase mitochondrial"/>
    <property type="match status" value="1"/>
</dbReference>
<organism evidence="8 9">
    <name type="scientific">Paramuricea clavata</name>
    <name type="common">Red gorgonian</name>
    <name type="synonym">Violescent sea-whip</name>
    <dbReference type="NCBI Taxonomy" id="317549"/>
    <lineage>
        <taxon>Eukaryota</taxon>
        <taxon>Metazoa</taxon>
        <taxon>Cnidaria</taxon>
        <taxon>Anthozoa</taxon>
        <taxon>Octocorallia</taxon>
        <taxon>Malacalcyonacea</taxon>
        <taxon>Plexauridae</taxon>
        <taxon>Paramuricea</taxon>
    </lineage>
</organism>
<dbReference type="GO" id="GO:0005758">
    <property type="term" value="C:mitochondrial intermembrane space"/>
    <property type="evidence" value="ECO:0007669"/>
    <property type="project" value="UniProtKB-SubCell"/>
</dbReference>
<accession>A0A6S7GCR5</accession>
<dbReference type="HAMAP" id="MF_00235">
    <property type="entry name" value="Adenylate_kinase_Adk"/>
    <property type="match status" value="1"/>
</dbReference>
<feature type="binding site" evidence="6">
    <location>
        <position position="192"/>
    </location>
    <ligand>
        <name>ATP</name>
        <dbReference type="ChEBI" id="CHEBI:30616"/>
    </ligand>
</feature>
<keyword evidence="6" id="KW-0963">Cytoplasm</keyword>
<proteinExistence type="inferred from homology"/>
<evidence type="ECO:0000256" key="2">
    <source>
        <dbReference type="ARBA" id="ARBA00022741"/>
    </source>
</evidence>
<keyword evidence="9" id="KW-1185">Reference proteome</keyword>
<dbReference type="NCBIfam" id="NF011100">
    <property type="entry name" value="PRK14527.1"/>
    <property type="match status" value="1"/>
</dbReference>
<dbReference type="NCBIfam" id="NF001380">
    <property type="entry name" value="PRK00279.1-2"/>
    <property type="match status" value="1"/>
</dbReference>
<name>A0A6S7GCR5_PARCT</name>
<evidence type="ECO:0000313" key="9">
    <source>
        <dbReference type="Proteomes" id="UP001152795"/>
    </source>
</evidence>
<reference evidence="8" key="1">
    <citation type="submission" date="2020-04" db="EMBL/GenBank/DDBJ databases">
        <authorList>
            <person name="Alioto T."/>
            <person name="Alioto T."/>
            <person name="Gomez Garrido J."/>
        </authorList>
    </citation>
    <scope>NUCLEOTIDE SEQUENCE</scope>
    <source>
        <strain evidence="8">A484AB</strain>
    </source>
</reference>
<feature type="binding site" evidence="6">
    <location>
        <begin position="201"/>
        <end position="202"/>
    </location>
    <ligand>
        <name>ATP</name>
        <dbReference type="ChEBI" id="CHEBI:30616"/>
    </ligand>
</feature>